<dbReference type="InterPro" id="IPR050662">
    <property type="entry name" value="Sec-metab_biosynth-thioest"/>
</dbReference>
<keyword evidence="3" id="KW-1185">Reference proteome</keyword>
<organism evidence="2 3">
    <name type="scientific">Dethiosulfatibacter aminovorans DSM 17477</name>
    <dbReference type="NCBI Taxonomy" id="1121476"/>
    <lineage>
        <taxon>Bacteria</taxon>
        <taxon>Bacillati</taxon>
        <taxon>Bacillota</taxon>
        <taxon>Tissierellia</taxon>
        <taxon>Dethiosulfatibacter</taxon>
    </lineage>
</organism>
<protein>
    <submittedName>
        <fullName evidence="2">Glyoxylase, beta-lactamase superfamily II</fullName>
    </submittedName>
</protein>
<proteinExistence type="predicted"/>
<dbReference type="RefSeq" id="WP_073049311.1">
    <property type="nucleotide sequence ID" value="NZ_FQZL01000012.1"/>
</dbReference>
<dbReference type="Pfam" id="PF00753">
    <property type="entry name" value="Lactamase_B"/>
    <property type="match status" value="1"/>
</dbReference>
<dbReference type="Gene3D" id="3.60.15.10">
    <property type="entry name" value="Ribonuclease Z/Hydroxyacylglutathione hydrolase-like"/>
    <property type="match status" value="1"/>
</dbReference>
<evidence type="ECO:0000313" key="3">
    <source>
        <dbReference type="Proteomes" id="UP000184052"/>
    </source>
</evidence>
<dbReference type="SMART" id="SM00849">
    <property type="entry name" value="Lactamase_B"/>
    <property type="match status" value="1"/>
</dbReference>
<dbReference type="InterPro" id="IPR001279">
    <property type="entry name" value="Metallo-B-lactamas"/>
</dbReference>
<dbReference type="InterPro" id="IPR036388">
    <property type="entry name" value="WH-like_DNA-bd_sf"/>
</dbReference>
<dbReference type="Proteomes" id="UP000184052">
    <property type="component" value="Unassembled WGS sequence"/>
</dbReference>
<gene>
    <name evidence="2" type="ORF">SAMN02745751_01861</name>
</gene>
<dbReference type="SUPFAM" id="SSF56281">
    <property type="entry name" value="Metallo-hydrolase/oxidoreductase"/>
    <property type="match status" value="1"/>
</dbReference>
<dbReference type="STRING" id="1121476.SAMN02745751_01861"/>
<dbReference type="Gene3D" id="1.10.10.10">
    <property type="entry name" value="Winged helix-like DNA-binding domain superfamily/Winged helix DNA-binding domain"/>
    <property type="match status" value="1"/>
</dbReference>
<sequence length="326" mass="37201">MTKEIFKNIYLIEVPLPNNPLKNLNSYYIKGKKRNLLVDTGFNNDICYEALTEGLTEIGATMKNTDIFLTHLHSDHTGLCGRIASESSKIFIGSLDKTYLEYFCKGTYWDDTKDKFVNQGFSESEFLVNKDTNPIVKYAPPKDTLYTAVEDGHVFDLGGVRLETIFTPGHTPGHMCLYIRDKKILFSGDHIIFDITPNISPLPGITNSLGCYLKSLEKLKDLEVEHTLSSHRNAMGDDKKRINELIEHHMERLDEAYSIVENSGGLSSYEVASKMTWSVRLNDWKDFPPHQKWFAVGEAAAHLDYLQQNGKIHKYKRDNVYIYSVS</sequence>
<dbReference type="AlphaFoldDB" id="A0A1M6GZP6"/>
<dbReference type="PANTHER" id="PTHR23131">
    <property type="entry name" value="ENDORIBONUCLEASE LACTB2"/>
    <property type="match status" value="1"/>
</dbReference>
<feature type="domain" description="Metallo-beta-lactamase" evidence="1">
    <location>
        <begin position="23"/>
        <end position="231"/>
    </location>
</feature>
<evidence type="ECO:0000259" key="1">
    <source>
        <dbReference type="SMART" id="SM00849"/>
    </source>
</evidence>
<accession>A0A1M6GZP6</accession>
<reference evidence="2 3" key="1">
    <citation type="submission" date="2016-11" db="EMBL/GenBank/DDBJ databases">
        <authorList>
            <person name="Jaros S."/>
            <person name="Januszkiewicz K."/>
            <person name="Wedrychowicz H."/>
        </authorList>
    </citation>
    <scope>NUCLEOTIDE SEQUENCE [LARGE SCALE GENOMIC DNA]</scope>
    <source>
        <strain evidence="2 3">DSM 17477</strain>
    </source>
</reference>
<dbReference type="EMBL" id="FQZL01000012">
    <property type="protein sequence ID" value="SHJ15406.1"/>
    <property type="molecule type" value="Genomic_DNA"/>
</dbReference>
<dbReference type="InterPro" id="IPR036866">
    <property type="entry name" value="RibonucZ/Hydroxyglut_hydro"/>
</dbReference>
<name>A0A1M6GZP6_9FIRM</name>
<dbReference type="PANTHER" id="PTHR23131:SF4">
    <property type="entry name" value="METALLO-BETA-LACTAMASE SUPERFAMILY POTEIN"/>
    <property type="match status" value="1"/>
</dbReference>
<dbReference type="OrthoDB" id="9761531at2"/>
<evidence type="ECO:0000313" key="2">
    <source>
        <dbReference type="EMBL" id="SHJ15406.1"/>
    </source>
</evidence>